<dbReference type="Proteomes" id="UP001150217">
    <property type="component" value="Unassembled WGS sequence"/>
</dbReference>
<feature type="signal peptide" evidence="1">
    <location>
        <begin position="1"/>
        <end position="24"/>
    </location>
</feature>
<sequence>MAMTYWHWWLLMGVLQCWVWPKSCLRRLSTVSMRLADHLELAHSYKWSSYGHRCTGNGSQDTQIISSLSFSRLFASEQVLDCAVYHHHVGYPSD</sequence>
<keyword evidence="3" id="KW-1185">Reference proteome</keyword>
<reference evidence="2" key="1">
    <citation type="submission" date="2022-08" db="EMBL/GenBank/DDBJ databases">
        <title>A Global Phylogenomic Analysis of the Shiitake Genus Lentinula.</title>
        <authorList>
            <consortium name="DOE Joint Genome Institute"/>
            <person name="Sierra-Patev S."/>
            <person name="Min B."/>
            <person name="Naranjo-Ortiz M."/>
            <person name="Looney B."/>
            <person name="Konkel Z."/>
            <person name="Slot J.C."/>
            <person name="Sakamoto Y."/>
            <person name="Steenwyk J.L."/>
            <person name="Rokas A."/>
            <person name="Carro J."/>
            <person name="Camarero S."/>
            <person name="Ferreira P."/>
            <person name="Molpeceres G."/>
            <person name="Ruiz-Duenas F.J."/>
            <person name="Serrano A."/>
            <person name="Henrissat B."/>
            <person name="Drula E."/>
            <person name="Hughes K.W."/>
            <person name="Mata J.L."/>
            <person name="Ishikawa N.K."/>
            <person name="Vargas-Isla R."/>
            <person name="Ushijima S."/>
            <person name="Smith C.A."/>
            <person name="Ahrendt S."/>
            <person name="Andreopoulos W."/>
            <person name="He G."/>
            <person name="Labutti K."/>
            <person name="Lipzen A."/>
            <person name="Ng V."/>
            <person name="Riley R."/>
            <person name="Sandor L."/>
            <person name="Barry K."/>
            <person name="Martinez A.T."/>
            <person name="Xiao Y."/>
            <person name="Gibbons J.G."/>
            <person name="Terashima K."/>
            <person name="Grigoriev I.V."/>
            <person name="Hibbett D.S."/>
        </authorList>
    </citation>
    <scope>NUCLEOTIDE SEQUENCE</scope>
    <source>
        <strain evidence="2">RHP3577 ss4</strain>
    </source>
</reference>
<accession>A0ABQ8V5U0</accession>
<evidence type="ECO:0008006" key="4">
    <source>
        <dbReference type="Google" id="ProtNLM"/>
    </source>
</evidence>
<evidence type="ECO:0000313" key="2">
    <source>
        <dbReference type="EMBL" id="KAJ4475879.1"/>
    </source>
</evidence>
<keyword evidence="1" id="KW-0732">Signal</keyword>
<comment type="caution">
    <text evidence="2">The sequence shown here is derived from an EMBL/GenBank/DDBJ whole genome shotgun (WGS) entry which is preliminary data.</text>
</comment>
<proteinExistence type="predicted"/>
<evidence type="ECO:0000313" key="3">
    <source>
        <dbReference type="Proteomes" id="UP001150217"/>
    </source>
</evidence>
<protein>
    <recommendedName>
        <fullName evidence="4">Secreted protein</fullName>
    </recommendedName>
</protein>
<dbReference type="EMBL" id="JANVFT010000073">
    <property type="protein sequence ID" value="KAJ4475879.1"/>
    <property type="molecule type" value="Genomic_DNA"/>
</dbReference>
<name>A0ABQ8V5U0_9AGAR</name>
<gene>
    <name evidence="2" type="ORF">C8R41DRAFT_545565</name>
</gene>
<organism evidence="2 3">
    <name type="scientific">Lentinula lateritia</name>
    <dbReference type="NCBI Taxonomy" id="40482"/>
    <lineage>
        <taxon>Eukaryota</taxon>
        <taxon>Fungi</taxon>
        <taxon>Dikarya</taxon>
        <taxon>Basidiomycota</taxon>
        <taxon>Agaricomycotina</taxon>
        <taxon>Agaricomycetes</taxon>
        <taxon>Agaricomycetidae</taxon>
        <taxon>Agaricales</taxon>
        <taxon>Marasmiineae</taxon>
        <taxon>Omphalotaceae</taxon>
        <taxon>Lentinula</taxon>
    </lineage>
</organism>
<feature type="chain" id="PRO_5045239167" description="Secreted protein" evidence="1">
    <location>
        <begin position="25"/>
        <end position="94"/>
    </location>
</feature>
<evidence type="ECO:0000256" key="1">
    <source>
        <dbReference type="SAM" id="SignalP"/>
    </source>
</evidence>